<keyword evidence="5" id="KW-1015">Disulfide bond</keyword>
<dbReference type="Gene3D" id="1.10.239.10">
    <property type="entry name" value="Elicitin domain"/>
    <property type="match status" value="1"/>
</dbReference>
<keyword evidence="3" id="KW-0964">Secreted</keyword>
<sequence length="181" mass="18809">MKSHAVLAILAIAVAGSVDAAGSSTGSAAAGDCSATEQTTAFASLASLLSTTSMTGCATDSGYSLTTSATLPTNDEYARPATARKWSRRSLRRTRLTARSPSRRARWRELDHGYHSIELDFDHDIGPRDNNCDPTSTKSASTTEAPATTTAKPKTSSATSLSSLSLPTVAAVLLQSVLSSL</sequence>
<comment type="similarity">
    <text evidence="2">Belongs to the elicitin family.</text>
</comment>
<feature type="region of interest" description="Disordered" evidence="6">
    <location>
        <begin position="123"/>
        <end position="161"/>
    </location>
</feature>
<comment type="caution">
    <text evidence="8">The sequence shown here is derived from an EMBL/GenBank/DDBJ whole genome shotgun (WGS) entry which is preliminary data.</text>
</comment>
<evidence type="ECO:0000256" key="1">
    <source>
        <dbReference type="ARBA" id="ARBA00004613"/>
    </source>
</evidence>
<dbReference type="Proteomes" id="UP001165083">
    <property type="component" value="Unassembled WGS sequence"/>
</dbReference>
<comment type="subcellular location">
    <subcellularLocation>
        <location evidence="1">Secreted</location>
    </subcellularLocation>
</comment>
<evidence type="ECO:0000256" key="4">
    <source>
        <dbReference type="ARBA" id="ARBA00022978"/>
    </source>
</evidence>
<protein>
    <submittedName>
        <fullName evidence="8">Unnamed protein product</fullName>
    </submittedName>
</protein>
<feature type="signal peptide" evidence="7">
    <location>
        <begin position="1"/>
        <end position="20"/>
    </location>
</feature>
<evidence type="ECO:0000256" key="7">
    <source>
        <dbReference type="SAM" id="SignalP"/>
    </source>
</evidence>
<dbReference type="EMBL" id="BSXW01000689">
    <property type="protein sequence ID" value="GMF27982.1"/>
    <property type="molecule type" value="Genomic_DNA"/>
</dbReference>
<keyword evidence="9" id="KW-1185">Reference proteome</keyword>
<feature type="chain" id="PRO_5040766801" evidence="7">
    <location>
        <begin position="21"/>
        <end position="181"/>
    </location>
</feature>
<dbReference type="SUPFAM" id="SSF48647">
    <property type="entry name" value="Fungal elicitin"/>
    <property type="match status" value="1"/>
</dbReference>
<proteinExistence type="inferred from homology"/>
<organism evidence="8 9">
    <name type="scientific">Phytophthora lilii</name>
    <dbReference type="NCBI Taxonomy" id="2077276"/>
    <lineage>
        <taxon>Eukaryota</taxon>
        <taxon>Sar</taxon>
        <taxon>Stramenopiles</taxon>
        <taxon>Oomycota</taxon>
        <taxon>Peronosporomycetes</taxon>
        <taxon>Peronosporales</taxon>
        <taxon>Peronosporaceae</taxon>
        <taxon>Phytophthora</taxon>
    </lineage>
</organism>
<evidence type="ECO:0000313" key="9">
    <source>
        <dbReference type="Proteomes" id="UP001165083"/>
    </source>
</evidence>
<gene>
    <name evidence="8" type="ORF">Plil01_001174700</name>
</gene>
<keyword evidence="4" id="KW-0928">Hypersensitive response elicitation</keyword>
<reference evidence="8" key="1">
    <citation type="submission" date="2023-04" db="EMBL/GenBank/DDBJ databases">
        <title>Phytophthora lilii NBRC 32176.</title>
        <authorList>
            <person name="Ichikawa N."/>
            <person name="Sato H."/>
            <person name="Tonouchi N."/>
        </authorList>
    </citation>
    <scope>NUCLEOTIDE SEQUENCE</scope>
    <source>
        <strain evidence="8">NBRC 32176</strain>
    </source>
</reference>
<keyword evidence="7" id="KW-0732">Signal</keyword>
<evidence type="ECO:0000313" key="8">
    <source>
        <dbReference type="EMBL" id="GMF27982.1"/>
    </source>
</evidence>
<evidence type="ECO:0000256" key="3">
    <source>
        <dbReference type="ARBA" id="ARBA00022525"/>
    </source>
</evidence>
<dbReference type="PRINTS" id="PR00948">
    <property type="entry name" value="ELICITIN"/>
</dbReference>
<dbReference type="GO" id="GO:0005576">
    <property type="term" value="C:extracellular region"/>
    <property type="evidence" value="ECO:0007669"/>
    <property type="project" value="UniProtKB-SubCell"/>
</dbReference>
<accession>A0A9W6U9P0</accession>
<evidence type="ECO:0000256" key="6">
    <source>
        <dbReference type="SAM" id="MobiDB-lite"/>
    </source>
</evidence>
<dbReference type="GO" id="GO:0052040">
    <property type="term" value="P:symbiont-mediated perturbation of host programmed cell death"/>
    <property type="evidence" value="ECO:0007669"/>
    <property type="project" value="UniProtKB-KW"/>
</dbReference>
<evidence type="ECO:0000256" key="2">
    <source>
        <dbReference type="ARBA" id="ARBA00009544"/>
    </source>
</evidence>
<name>A0A9W6U9P0_9STRA</name>
<dbReference type="AlphaFoldDB" id="A0A9W6U9P0"/>
<dbReference type="InterPro" id="IPR002200">
    <property type="entry name" value="Elicitin"/>
</dbReference>
<evidence type="ECO:0000256" key="5">
    <source>
        <dbReference type="ARBA" id="ARBA00023157"/>
    </source>
</evidence>
<dbReference type="InterPro" id="IPR036470">
    <property type="entry name" value="Elicitin_sf"/>
</dbReference>
<feature type="compositionally biased region" description="Low complexity" evidence="6">
    <location>
        <begin position="135"/>
        <end position="161"/>
    </location>
</feature>